<proteinExistence type="predicted"/>
<feature type="domain" description="Isochorismatase-like" evidence="1">
    <location>
        <begin position="17"/>
        <end position="174"/>
    </location>
</feature>
<dbReference type="OrthoDB" id="9796485at2"/>
<accession>A0A449ACR1</accession>
<gene>
    <name evidence="2" type="ORF">NCTC10118_00126</name>
</gene>
<organism evidence="2 3">
    <name type="scientific">Mycoplasmopsis bovirhinis</name>
    <dbReference type="NCBI Taxonomy" id="29553"/>
    <lineage>
        <taxon>Bacteria</taxon>
        <taxon>Bacillati</taxon>
        <taxon>Mycoplasmatota</taxon>
        <taxon>Mycoplasmoidales</taxon>
        <taxon>Metamycoplasmataceae</taxon>
        <taxon>Mycoplasmopsis</taxon>
    </lineage>
</organism>
<dbReference type="Proteomes" id="UP000289952">
    <property type="component" value="Chromosome"/>
</dbReference>
<protein>
    <submittedName>
        <fullName evidence="2">Amidase from nicotinamidase family</fullName>
    </submittedName>
</protein>
<dbReference type="GO" id="GO:0019365">
    <property type="term" value="P:pyridine nucleotide salvage"/>
    <property type="evidence" value="ECO:0007669"/>
    <property type="project" value="InterPro"/>
</dbReference>
<keyword evidence="3" id="KW-1185">Reference proteome</keyword>
<dbReference type="InterPro" id="IPR000868">
    <property type="entry name" value="Isochorismatase-like_dom"/>
</dbReference>
<dbReference type="Pfam" id="PF00857">
    <property type="entry name" value="Isochorismatase"/>
    <property type="match status" value="1"/>
</dbReference>
<dbReference type="SUPFAM" id="SSF52499">
    <property type="entry name" value="Isochorismatase-like hydrolases"/>
    <property type="match status" value="1"/>
</dbReference>
<dbReference type="GO" id="GO:0008936">
    <property type="term" value="F:nicotinamidase activity"/>
    <property type="evidence" value="ECO:0007669"/>
    <property type="project" value="InterPro"/>
</dbReference>
<name>A0A449ACR1_9BACT</name>
<dbReference type="AlphaFoldDB" id="A0A449ACR1"/>
<dbReference type="PANTHER" id="PTHR47297">
    <property type="match status" value="1"/>
</dbReference>
<dbReference type="EMBL" id="LR214972">
    <property type="protein sequence ID" value="VEU62759.1"/>
    <property type="molecule type" value="Genomic_DNA"/>
</dbReference>
<dbReference type="InterPro" id="IPR036380">
    <property type="entry name" value="Isochorismatase-like_sf"/>
</dbReference>
<evidence type="ECO:0000259" key="1">
    <source>
        <dbReference type="Pfam" id="PF00857"/>
    </source>
</evidence>
<reference evidence="2 3" key="1">
    <citation type="submission" date="2019-01" db="EMBL/GenBank/DDBJ databases">
        <authorList>
            <consortium name="Pathogen Informatics"/>
        </authorList>
    </citation>
    <scope>NUCLEOTIDE SEQUENCE [LARGE SCALE GENOMIC DNA]</scope>
    <source>
        <strain evidence="2 3">NCTC10118</strain>
    </source>
</reference>
<evidence type="ECO:0000313" key="2">
    <source>
        <dbReference type="EMBL" id="VEU62759.1"/>
    </source>
</evidence>
<sequence>MGGEQVIVKTAREKNKTLIFVIDLINGFAKEGALKDQRINAIIPNVKDILKNIPNSDILFICDAHDKQDLEMKVYPFHCLKDSKESQIVDELQEFVQNNQSNIIYKNTTNGFWDIEPRRLRDYIEFIVLGSCTDICIMQFALSLRTWLNKVRQDNDVIVYQEGVQTFDTEDHNGDMYHNFALQIMKQAGIVIKKWEEK</sequence>
<evidence type="ECO:0000313" key="3">
    <source>
        <dbReference type="Proteomes" id="UP000289952"/>
    </source>
</evidence>
<dbReference type="InterPro" id="IPR044717">
    <property type="entry name" value="NIC1"/>
</dbReference>
<dbReference type="PANTHER" id="PTHR47297:SF2">
    <property type="entry name" value="OS02G0606800 PROTEIN"/>
    <property type="match status" value="1"/>
</dbReference>
<dbReference type="CDD" id="cd00431">
    <property type="entry name" value="cysteine_hydrolases"/>
    <property type="match status" value="1"/>
</dbReference>
<dbReference type="Gene3D" id="3.40.50.850">
    <property type="entry name" value="Isochorismatase-like"/>
    <property type="match status" value="1"/>
</dbReference>